<evidence type="ECO:0000313" key="1">
    <source>
        <dbReference type="EMBL" id="QBD82139.1"/>
    </source>
</evidence>
<name>A0A4P6K1Z4_KTERU</name>
<dbReference type="Proteomes" id="UP000290365">
    <property type="component" value="Chromosome"/>
</dbReference>
<dbReference type="RefSeq" id="WP_129893208.1">
    <property type="nucleotide sequence ID" value="NZ_CP035758.1"/>
</dbReference>
<organism evidence="1 2">
    <name type="scientific">Ktedonosporobacter rubrisoli</name>
    <dbReference type="NCBI Taxonomy" id="2509675"/>
    <lineage>
        <taxon>Bacteria</taxon>
        <taxon>Bacillati</taxon>
        <taxon>Chloroflexota</taxon>
        <taxon>Ktedonobacteria</taxon>
        <taxon>Ktedonobacterales</taxon>
        <taxon>Ktedonosporobacteraceae</taxon>
        <taxon>Ktedonosporobacter</taxon>
    </lineage>
</organism>
<dbReference type="OrthoDB" id="150377at2"/>
<dbReference type="AlphaFoldDB" id="A0A4P6K1Z4"/>
<reference evidence="1 2" key="1">
    <citation type="submission" date="2019-01" db="EMBL/GenBank/DDBJ databases">
        <title>Ktedonosporobacter rubrisoli SCAWS-G2.</title>
        <authorList>
            <person name="Huang Y."/>
            <person name="Yan B."/>
        </authorList>
    </citation>
    <scope>NUCLEOTIDE SEQUENCE [LARGE SCALE GENOMIC DNA]</scope>
    <source>
        <strain evidence="1 2">SCAWS-G2</strain>
    </source>
</reference>
<gene>
    <name evidence="1" type="ORF">EPA93_41640</name>
</gene>
<evidence type="ECO:0000313" key="2">
    <source>
        <dbReference type="Proteomes" id="UP000290365"/>
    </source>
</evidence>
<proteinExistence type="predicted"/>
<dbReference type="EMBL" id="CP035758">
    <property type="protein sequence ID" value="QBD82139.1"/>
    <property type="molecule type" value="Genomic_DNA"/>
</dbReference>
<accession>A0A4P6K1Z4</accession>
<dbReference type="KEGG" id="kbs:EPA93_41640"/>
<keyword evidence="2" id="KW-1185">Reference proteome</keyword>
<protein>
    <submittedName>
        <fullName evidence="1">Uncharacterized protein</fullName>
    </submittedName>
</protein>
<sequence>MGIQFLRGNSQAPKGHAFLIARSSSNPNVVYCTYCIVPPIPMSLAKYLPPLFAAQIPSEDLQEATNLSGMPIPPMLEEVNSLEYIKTLAERRDDDLCDIGTVSSRDEGARMQMAAFSSQEYGQLYSSYFSTLKQPVASTAEIEEAAPLDDLDAEELLLQTMSERQKLSELSKLIGTARYALEGRDSALLQDTKRRMQRIAGLLAEKYRGKELVAAAVNPDERGARLAELYLSRAYKLLDEEYAEIPGIERSIRELSD</sequence>